<gene>
    <name evidence="1" type="ORF">HMPREF0742_01244</name>
</gene>
<reference evidence="1 2" key="1">
    <citation type="submission" date="2013-08" db="EMBL/GenBank/DDBJ databases">
        <authorList>
            <person name="Weinstock G."/>
            <person name="Sodergren E."/>
            <person name="Wylie T."/>
            <person name="Fulton L."/>
            <person name="Fulton R."/>
            <person name="Fronick C."/>
            <person name="O'Laughlin M."/>
            <person name="Godfrey J."/>
            <person name="Miner T."/>
            <person name="Herter B."/>
            <person name="Appelbaum E."/>
            <person name="Cordes M."/>
            <person name="Lek S."/>
            <person name="Wollam A."/>
            <person name="Pepin K.H."/>
            <person name="Palsikar V.B."/>
            <person name="Mitreva M."/>
            <person name="Wilson R.K."/>
        </authorList>
    </citation>
    <scope>NUCLEOTIDE SEQUENCE [LARGE SCALE GENOMIC DNA]</scope>
    <source>
        <strain evidence="1 2">F0184</strain>
    </source>
</reference>
<comment type="caution">
    <text evidence="1">The sequence shown here is derived from an EMBL/GenBank/DDBJ whole genome shotgun (WGS) entry which is preliminary data.</text>
</comment>
<dbReference type="Proteomes" id="UP000017174">
    <property type="component" value="Unassembled WGS sequence"/>
</dbReference>
<protein>
    <submittedName>
        <fullName evidence="1">Uncharacterized protein</fullName>
    </submittedName>
</protein>
<accession>U7V3D6</accession>
<proteinExistence type="predicted"/>
<name>U7V3D6_9MICC</name>
<dbReference type="AlphaFoldDB" id="U7V3D6"/>
<sequence>MVRVGLKVKDTSQDILAQHPEAYPRLSGCARLLWGTRKYACSPGLCHT</sequence>
<dbReference type="HOGENOM" id="CLU_3157393_0_0_11"/>
<dbReference type="EMBL" id="AXZG01000037">
    <property type="protein sequence ID" value="ERT66202.1"/>
    <property type="molecule type" value="Genomic_DNA"/>
</dbReference>
<organism evidence="1 2">
    <name type="scientific">Rothia aeria F0184</name>
    <dbReference type="NCBI Taxonomy" id="888019"/>
    <lineage>
        <taxon>Bacteria</taxon>
        <taxon>Bacillati</taxon>
        <taxon>Actinomycetota</taxon>
        <taxon>Actinomycetes</taxon>
        <taxon>Micrococcales</taxon>
        <taxon>Micrococcaceae</taxon>
        <taxon>Rothia</taxon>
    </lineage>
</organism>
<evidence type="ECO:0000313" key="1">
    <source>
        <dbReference type="EMBL" id="ERT66202.1"/>
    </source>
</evidence>
<evidence type="ECO:0000313" key="2">
    <source>
        <dbReference type="Proteomes" id="UP000017174"/>
    </source>
</evidence>